<dbReference type="InterPro" id="IPR053875">
    <property type="entry name" value="Cytochrom_c_NrfB-like_dom"/>
</dbReference>
<feature type="domain" description="Cytochrome c-type protein NrfB-like" evidence="2">
    <location>
        <begin position="68"/>
        <end position="156"/>
    </location>
</feature>
<dbReference type="GO" id="GO:0042597">
    <property type="term" value="C:periplasmic space"/>
    <property type="evidence" value="ECO:0007669"/>
    <property type="project" value="InterPro"/>
</dbReference>
<dbReference type="PANTHER" id="PTHR35038:SF5">
    <property type="entry name" value="CYTOCHROME C-TYPE PROTEIN NRFB"/>
    <property type="match status" value="1"/>
</dbReference>
<dbReference type="Proteomes" id="UP000302163">
    <property type="component" value="Chromosome"/>
</dbReference>
<dbReference type="GO" id="GO:0009061">
    <property type="term" value="P:anaerobic respiration"/>
    <property type="evidence" value="ECO:0007669"/>
    <property type="project" value="UniProtKB-ARBA"/>
</dbReference>
<evidence type="ECO:0000313" key="4">
    <source>
        <dbReference type="Proteomes" id="UP000302163"/>
    </source>
</evidence>
<dbReference type="EMBL" id="CP040428">
    <property type="protein sequence ID" value="QCT21641.1"/>
    <property type="molecule type" value="Genomic_DNA"/>
</dbReference>
<keyword evidence="4" id="KW-1185">Reference proteome</keyword>
<reference evidence="3 4" key="1">
    <citation type="submission" date="2019-05" db="EMBL/GenBank/DDBJ databases">
        <title>Complete genome sequence of Izhakiella calystegiae KSNA2, an endophyte isolated from beach morning glory (Calystegia soldanella).</title>
        <authorList>
            <person name="Jiang L."/>
            <person name="Jeong J.C."/>
            <person name="Kim C.Y."/>
            <person name="Kim D.H."/>
            <person name="Kim S.W."/>
            <person name="Lee j."/>
        </authorList>
    </citation>
    <scope>NUCLEOTIDE SEQUENCE [LARGE SCALE GENOMIC DNA]</scope>
    <source>
        <strain evidence="3 4">KSNA2</strain>
    </source>
</reference>
<dbReference type="InterPro" id="IPR051829">
    <property type="entry name" value="Multiheme_Cytochr_ET"/>
</dbReference>
<proteinExistence type="predicted"/>
<dbReference type="Pfam" id="PF22678">
    <property type="entry name" value="Cytochrom_c_NrfB-like"/>
    <property type="match status" value="1"/>
</dbReference>
<dbReference type="SUPFAM" id="SSF48695">
    <property type="entry name" value="Multiheme cytochromes"/>
    <property type="match status" value="1"/>
</dbReference>
<keyword evidence="1" id="KW-0732">Signal</keyword>
<gene>
    <name evidence="3" type="primary">nrfB</name>
    <name evidence="3" type="ORF">FEM41_19300</name>
</gene>
<protein>
    <submittedName>
        <fullName evidence="3">Cytochrome c nitrite reductase pentaheme subunit</fullName>
    </submittedName>
</protein>
<dbReference type="InterPro" id="IPR036280">
    <property type="entry name" value="Multihaem_cyt_sf"/>
</dbReference>
<dbReference type="OrthoDB" id="6398708at2"/>
<sequence>MRTMRWLLTVGFGCLWLMLLSLARADAGVELQRSRDQACLDCHKSHQQGMLGQHARATNPNNGLPVTCTDCHGRPGPRHREGAKDVMRYNDPAFSVEQQNSVCFACHQPEALREAFWPHDVHAATLTCSGCHRLHPDKDRVTMLNDKARVRLCVDCHREQQGNPAFNPASVWPDKERP</sequence>
<evidence type="ECO:0000313" key="3">
    <source>
        <dbReference type="EMBL" id="QCT21641.1"/>
    </source>
</evidence>
<dbReference type="InterPro" id="IPR017564">
    <property type="entry name" value="Cyt_c_NrfB"/>
</dbReference>
<organism evidence="3 4">
    <name type="scientific">Jejubacter calystegiae</name>
    <dbReference type="NCBI Taxonomy" id="2579935"/>
    <lineage>
        <taxon>Bacteria</taxon>
        <taxon>Pseudomonadati</taxon>
        <taxon>Pseudomonadota</taxon>
        <taxon>Gammaproteobacteria</taxon>
        <taxon>Enterobacterales</taxon>
        <taxon>Enterobacteriaceae</taxon>
        <taxon>Jejubacter</taxon>
    </lineage>
</organism>
<dbReference type="GO" id="GO:0016491">
    <property type="term" value="F:oxidoreductase activity"/>
    <property type="evidence" value="ECO:0007669"/>
    <property type="project" value="TreeGrafter"/>
</dbReference>
<dbReference type="KEGG" id="izh:FEM41_19300"/>
<dbReference type="GO" id="GO:0020037">
    <property type="term" value="F:heme binding"/>
    <property type="evidence" value="ECO:0007669"/>
    <property type="project" value="InterPro"/>
</dbReference>
<dbReference type="AlphaFoldDB" id="A0A4P8YLE5"/>
<name>A0A4P8YLE5_9ENTR</name>
<evidence type="ECO:0000259" key="2">
    <source>
        <dbReference type="Pfam" id="PF22678"/>
    </source>
</evidence>
<dbReference type="Gene3D" id="3.90.10.10">
    <property type="entry name" value="Cytochrome C3"/>
    <property type="match status" value="1"/>
</dbReference>
<dbReference type="Gene3D" id="1.10.1130.10">
    <property type="entry name" value="Flavocytochrome C3, Chain A"/>
    <property type="match status" value="1"/>
</dbReference>
<dbReference type="NCBIfam" id="TIGR03146">
    <property type="entry name" value="cyt_nit_nrfB"/>
    <property type="match status" value="1"/>
</dbReference>
<dbReference type="NCBIfam" id="NF008659">
    <property type="entry name" value="PRK11659.1"/>
    <property type="match status" value="1"/>
</dbReference>
<dbReference type="RefSeq" id="WP_138097797.1">
    <property type="nucleotide sequence ID" value="NZ_CP040428.1"/>
</dbReference>
<dbReference type="PANTHER" id="PTHR35038">
    <property type="entry name" value="DISSIMILATORY SULFITE REDUCTASE SIRA"/>
    <property type="match status" value="1"/>
</dbReference>
<accession>A0A4P8YLE5</accession>
<evidence type="ECO:0000256" key="1">
    <source>
        <dbReference type="ARBA" id="ARBA00022729"/>
    </source>
</evidence>